<dbReference type="GO" id="GO:0042742">
    <property type="term" value="P:defense response to bacterium"/>
    <property type="evidence" value="ECO:0007669"/>
    <property type="project" value="UniProtKB-UniRule"/>
</dbReference>
<evidence type="ECO:0000256" key="5">
    <source>
        <dbReference type="ARBA" id="ARBA00022729"/>
    </source>
</evidence>
<evidence type="ECO:0000256" key="2">
    <source>
        <dbReference type="ARBA" id="ARBA00007371"/>
    </source>
</evidence>
<dbReference type="GO" id="GO:0045087">
    <property type="term" value="P:innate immune response"/>
    <property type="evidence" value="ECO:0007669"/>
    <property type="project" value="InterPro"/>
</dbReference>
<dbReference type="PANTHER" id="PTHR15001:SF5">
    <property type="entry name" value="BETA-DEFENSIN"/>
    <property type="match status" value="1"/>
</dbReference>
<reference evidence="11" key="1">
    <citation type="submission" date="2025-08" db="UniProtKB">
        <authorList>
            <consortium name="Ensembl"/>
        </authorList>
    </citation>
    <scope>IDENTIFICATION</scope>
</reference>
<dbReference type="Ensembl" id="ENSCWAT00000015536.1">
    <property type="protein sequence ID" value="ENSCWAP00000014325.1"/>
    <property type="gene ID" value="ENSCWAG00000011104.1"/>
</dbReference>
<evidence type="ECO:0000259" key="10">
    <source>
        <dbReference type="Pfam" id="PF13841"/>
    </source>
</evidence>
<evidence type="ECO:0000256" key="9">
    <source>
        <dbReference type="RuleBase" id="RU231113"/>
    </source>
</evidence>
<keyword evidence="12" id="KW-1185">Reference proteome</keyword>
<evidence type="ECO:0000256" key="3">
    <source>
        <dbReference type="ARBA" id="ARBA00022525"/>
    </source>
</evidence>
<keyword evidence="6 9" id="KW-0211">Defensin</keyword>
<evidence type="ECO:0000256" key="7">
    <source>
        <dbReference type="ARBA" id="ARBA00023022"/>
    </source>
</evidence>
<reference evidence="11" key="2">
    <citation type="submission" date="2025-09" db="UniProtKB">
        <authorList>
            <consortium name="Ensembl"/>
        </authorList>
    </citation>
    <scope>IDENTIFICATION</scope>
</reference>
<keyword evidence="4 9" id="KW-0929">Antimicrobial</keyword>
<feature type="domain" description="Beta-defensin" evidence="10">
    <location>
        <begin position="21"/>
        <end position="50"/>
    </location>
</feature>
<comment type="subcellular location">
    <subcellularLocation>
        <location evidence="1 9">Secreted</location>
    </subcellularLocation>
</comment>
<dbReference type="AlphaFoldDB" id="A0A8C3WGP8"/>
<organism evidence="11 12">
    <name type="scientific">Catagonus wagneri</name>
    <name type="common">Chacoan peccary</name>
    <dbReference type="NCBI Taxonomy" id="51154"/>
    <lineage>
        <taxon>Eukaryota</taxon>
        <taxon>Metazoa</taxon>
        <taxon>Chordata</taxon>
        <taxon>Craniata</taxon>
        <taxon>Vertebrata</taxon>
        <taxon>Euteleostomi</taxon>
        <taxon>Mammalia</taxon>
        <taxon>Eutheria</taxon>
        <taxon>Laurasiatheria</taxon>
        <taxon>Artiodactyla</taxon>
        <taxon>Suina</taxon>
        <taxon>Tayassuidae</taxon>
        <taxon>Catagonus</taxon>
    </lineage>
</organism>
<feature type="chain" id="PRO_5034721277" description="Beta-defensin" evidence="9">
    <location>
        <begin position="20"/>
        <end position="67"/>
    </location>
</feature>
<evidence type="ECO:0000313" key="11">
    <source>
        <dbReference type="Ensembl" id="ENSCWAP00000014325.1"/>
    </source>
</evidence>
<accession>A0A8C3WGP8</accession>
<keyword evidence="5 9" id="KW-0732">Signal</keyword>
<evidence type="ECO:0000256" key="4">
    <source>
        <dbReference type="ARBA" id="ARBA00022529"/>
    </source>
</evidence>
<evidence type="ECO:0000256" key="6">
    <source>
        <dbReference type="ARBA" id="ARBA00022940"/>
    </source>
</evidence>
<dbReference type="PANTHER" id="PTHR15001">
    <property type="entry name" value="BETA-DEFENSIN 123-RELATED"/>
    <property type="match status" value="1"/>
</dbReference>
<sequence length="67" mass="7725">GSLTDIDTLFSFLFVLGSAEKCWNLHGSCRDKCSKNEKVYVFCMSGKLCCVKPNFNSLHRWFPLFRV</sequence>
<dbReference type="Proteomes" id="UP000694540">
    <property type="component" value="Unplaced"/>
</dbReference>
<evidence type="ECO:0000256" key="8">
    <source>
        <dbReference type="ARBA" id="ARBA00023157"/>
    </source>
</evidence>
<evidence type="ECO:0000313" key="12">
    <source>
        <dbReference type="Proteomes" id="UP000694540"/>
    </source>
</evidence>
<comment type="similarity">
    <text evidence="2 9">Belongs to the beta-defensin family.</text>
</comment>
<dbReference type="Gene3D" id="3.10.360.10">
    <property type="entry name" value="Antimicrobial Peptide, Beta-defensin 2, Chain A"/>
    <property type="match status" value="1"/>
</dbReference>
<name>A0A8C3WGP8_9CETA</name>
<keyword evidence="3 9" id="KW-0964">Secreted</keyword>
<comment type="function">
    <text evidence="9">Has antibacterial activity.</text>
</comment>
<keyword evidence="7 9" id="KW-0044">Antibiotic</keyword>
<dbReference type="Pfam" id="PF13841">
    <property type="entry name" value="Defensin_beta_2"/>
    <property type="match status" value="1"/>
</dbReference>
<dbReference type="GeneTree" id="ENSGT00940000168443"/>
<dbReference type="InterPro" id="IPR025933">
    <property type="entry name" value="Beta_defensin_dom"/>
</dbReference>
<keyword evidence="8" id="KW-1015">Disulfide bond</keyword>
<protein>
    <recommendedName>
        <fullName evidence="9">Beta-defensin</fullName>
    </recommendedName>
</protein>
<feature type="signal peptide" evidence="9">
    <location>
        <begin position="1"/>
        <end position="19"/>
    </location>
</feature>
<evidence type="ECO:0000256" key="1">
    <source>
        <dbReference type="ARBA" id="ARBA00004613"/>
    </source>
</evidence>
<dbReference type="InterPro" id="IPR050544">
    <property type="entry name" value="Beta-defensin"/>
</dbReference>
<proteinExistence type="inferred from homology"/>
<dbReference type="GO" id="GO:0005576">
    <property type="term" value="C:extracellular region"/>
    <property type="evidence" value="ECO:0007669"/>
    <property type="project" value="UniProtKB-SubCell"/>
</dbReference>